<organism evidence="2 3">
    <name type="scientific">Ignavibacterium album (strain DSM 19864 / JCM 16511 / NBRC 101810 / Mat9-16)</name>
    <dbReference type="NCBI Taxonomy" id="945713"/>
    <lineage>
        <taxon>Bacteria</taxon>
        <taxon>Pseudomonadati</taxon>
        <taxon>Ignavibacteriota</taxon>
        <taxon>Ignavibacteria</taxon>
        <taxon>Ignavibacteriales</taxon>
        <taxon>Ignavibacteriaceae</taxon>
        <taxon>Ignavibacterium</taxon>
    </lineage>
</organism>
<reference evidence="2 3" key="1">
    <citation type="journal article" date="2012" name="Front. Microbiol.">
        <title>Complete genome of Ignavibacterium album, a metabolically versatile, flagellated, facultative anaerobe from the phylum Chlorobi.</title>
        <authorList>
            <person name="Liu Z."/>
            <person name="Frigaard N.-U."/>
            <person name="Vogl K."/>
            <person name="Iino T."/>
            <person name="Ohkuma M."/>
            <person name="Overmann J."/>
            <person name="Bryant D.A."/>
        </authorList>
    </citation>
    <scope>NUCLEOTIDE SEQUENCE [LARGE SCALE GENOMIC DNA]</scope>
    <source>
        <strain evidence="3">DSM 19864 / JCM 16511 / NBRC 101810 / Mat9-16</strain>
    </source>
</reference>
<keyword evidence="1" id="KW-0472">Membrane</keyword>
<keyword evidence="1" id="KW-0812">Transmembrane</keyword>
<accession>I0AHD8</accession>
<evidence type="ECO:0000313" key="3">
    <source>
        <dbReference type="Proteomes" id="UP000007394"/>
    </source>
</evidence>
<gene>
    <name evidence="2" type="ordered locus">IALB_0683</name>
</gene>
<keyword evidence="3" id="KW-1185">Reference proteome</keyword>
<evidence type="ECO:0008006" key="4">
    <source>
        <dbReference type="Google" id="ProtNLM"/>
    </source>
</evidence>
<evidence type="ECO:0000256" key="1">
    <source>
        <dbReference type="SAM" id="Phobius"/>
    </source>
</evidence>
<name>I0AHD8_IGNAJ</name>
<evidence type="ECO:0000313" key="2">
    <source>
        <dbReference type="EMBL" id="AFH48395.1"/>
    </source>
</evidence>
<dbReference type="KEGG" id="ial:IALB_0683"/>
<dbReference type="OrthoDB" id="9846103at2"/>
<dbReference type="AlphaFoldDB" id="I0AHD8"/>
<proteinExistence type="predicted"/>
<sequence>MSAQTKTKVQKAAKFLGIALFAFLMFFNIKFAVSDNSSGDIDLFGLKVSVFTNSTYASGFSCKVTLNCGNGTVECTGSSSCQRGPNYVMCDGIMVYC</sequence>
<dbReference type="STRING" id="945713.IALB_0683"/>
<protein>
    <recommendedName>
        <fullName evidence="4">Transmembrane protein</fullName>
    </recommendedName>
</protein>
<keyword evidence="1" id="KW-1133">Transmembrane helix</keyword>
<dbReference type="Proteomes" id="UP000007394">
    <property type="component" value="Chromosome"/>
</dbReference>
<dbReference type="HOGENOM" id="CLU_2342970_0_0_10"/>
<feature type="transmembrane region" description="Helical" evidence="1">
    <location>
        <begin position="12"/>
        <end position="33"/>
    </location>
</feature>
<dbReference type="RefSeq" id="WP_014559551.1">
    <property type="nucleotide sequence ID" value="NC_017464.1"/>
</dbReference>
<dbReference type="EMBL" id="CP003418">
    <property type="protein sequence ID" value="AFH48395.1"/>
    <property type="molecule type" value="Genomic_DNA"/>
</dbReference>